<protein>
    <recommendedName>
        <fullName evidence="5">FRIGIDA-like protein</fullName>
    </recommendedName>
</protein>
<dbReference type="AlphaFoldDB" id="A0A9Q1GV31"/>
<evidence type="ECO:0000256" key="1">
    <source>
        <dbReference type="ARBA" id="ARBA00008956"/>
    </source>
</evidence>
<dbReference type="InterPro" id="IPR012474">
    <property type="entry name" value="Frigida"/>
</dbReference>
<dbReference type="PANTHER" id="PTHR31791">
    <property type="entry name" value="FRIGIDA-LIKE PROTEIN 3-RELATED"/>
    <property type="match status" value="1"/>
</dbReference>
<dbReference type="Pfam" id="PF07899">
    <property type="entry name" value="Frigida"/>
    <property type="match status" value="1"/>
</dbReference>
<name>A0A9Q1GV31_9CARY</name>
<keyword evidence="7" id="KW-1185">Reference proteome</keyword>
<dbReference type="OrthoDB" id="1930990at2759"/>
<dbReference type="GO" id="GO:0030154">
    <property type="term" value="P:cell differentiation"/>
    <property type="evidence" value="ECO:0007669"/>
    <property type="project" value="UniProtKB-KW"/>
</dbReference>
<comment type="similarity">
    <text evidence="1 5">Belongs to the Frigida family.</text>
</comment>
<keyword evidence="2 5" id="KW-0217">Developmental protein</keyword>
<evidence type="ECO:0000256" key="4">
    <source>
        <dbReference type="ARBA" id="ARBA00023089"/>
    </source>
</evidence>
<dbReference type="GO" id="GO:0009908">
    <property type="term" value="P:flower development"/>
    <property type="evidence" value="ECO:0007669"/>
    <property type="project" value="UniProtKB-KW"/>
</dbReference>
<evidence type="ECO:0000313" key="7">
    <source>
        <dbReference type="Proteomes" id="UP001153076"/>
    </source>
</evidence>
<gene>
    <name evidence="6" type="ORF">Cgig2_011089</name>
</gene>
<evidence type="ECO:0000256" key="2">
    <source>
        <dbReference type="ARBA" id="ARBA00022473"/>
    </source>
</evidence>
<reference evidence="6" key="1">
    <citation type="submission" date="2022-04" db="EMBL/GenBank/DDBJ databases">
        <title>Carnegiea gigantea Genome sequencing and assembly v2.</title>
        <authorList>
            <person name="Copetti D."/>
            <person name="Sanderson M.J."/>
            <person name="Burquez A."/>
            <person name="Wojciechowski M.F."/>
        </authorList>
    </citation>
    <scope>NUCLEOTIDE SEQUENCE</scope>
    <source>
        <strain evidence="6">SGP5-SGP5p</strain>
        <tissue evidence="6">Aerial part</tissue>
    </source>
</reference>
<evidence type="ECO:0000256" key="3">
    <source>
        <dbReference type="ARBA" id="ARBA00022782"/>
    </source>
</evidence>
<keyword evidence="3 5" id="KW-0221">Differentiation</keyword>
<keyword evidence="4 5" id="KW-0287">Flowering</keyword>
<dbReference type="Proteomes" id="UP001153076">
    <property type="component" value="Unassembled WGS sequence"/>
</dbReference>
<accession>A0A9Q1GV31</accession>
<dbReference type="PANTHER" id="PTHR31791:SF41">
    <property type="entry name" value="FRIGIDA-LIKE PROTEIN"/>
    <property type="match status" value="1"/>
</dbReference>
<sequence length="559" mass="62237">MPEGEQIVGDMNLTSSLELTSSLINQLQRALFELKSYEDVSSDDIRWEDVEGHFRCLESQLKKKVEELEVKEKFVTEKESLIAEREAAVAAKEQDLLDRVQELKDAAVAAIMEARAAHKVSCSVKDEIAGGKSPGRAEIAERVTEELTQFCARMDAKGLLNYVMENLNNLSAVCRKQLSVALGSATDPARLVLDALGGFFSPSEMTQHGEDGKDPLQCTRQSCLVLMEALSAFLAKADSSADNFLNPEIKQHAKAIADEWKPNLALDSIDAVNGKSLEARAFLWLLISFRIASEFDADELCNYVLATAHHRQATELCRSLELAQKMPGLVETLIENRKQIEAVNFIMSFQLSETFPPVPLLRTYMKDVRRNLQANGDADAQNECNLQELAAIKAVMRCVKEYKLEAEHPLDPLRKRFVQLQNSIRDRKRNKEKYKVRHQKESHSIGGFYGSQAHVSDGSRLGPPPFSTETAAYAGVTGRYPPAVPSAYNYPLPSQSPYAAQTLDQRTYSYPVSGQSAYGAEGAEPRPYYYAQDDRISASYSIGAPSYGTYMQSSQQPYM</sequence>
<proteinExistence type="inferred from homology"/>
<comment type="caution">
    <text evidence="6">The sequence shown here is derived from an EMBL/GenBank/DDBJ whole genome shotgun (WGS) entry which is preliminary data.</text>
</comment>
<evidence type="ECO:0000256" key="5">
    <source>
        <dbReference type="RuleBase" id="RU364012"/>
    </source>
</evidence>
<evidence type="ECO:0000313" key="6">
    <source>
        <dbReference type="EMBL" id="KAJ8425123.1"/>
    </source>
</evidence>
<organism evidence="6 7">
    <name type="scientific">Carnegiea gigantea</name>
    <dbReference type="NCBI Taxonomy" id="171969"/>
    <lineage>
        <taxon>Eukaryota</taxon>
        <taxon>Viridiplantae</taxon>
        <taxon>Streptophyta</taxon>
        <taxon>Embryophyta</taxon>
        <taxon>Tracheophyta</taxon>
        <taxon>Spermatophyta</taxon>
        <taxon>Magnoliopsida</taxon>
        <taxon>eudicotyledons</taxon>
        <taxon>Gunneridae</taxon>
        <taxon>Pentapetalae</taxon>
        <taxon>Caryophyllales</taxon>
        <taxon>Cactineae</taxon>
        <taxon>Cactaceae</taxon>
        <taxon>Cactoideae</taxon>
        <taxon>Echinocereeae</taxon>
        <taxon>Carnegiea</taxon>
    </lineage>
</organism>
<dbReference type="EMBL" id="JAKOGI010001538">
    <property type="protein sequence ID" value="KAJ8425123.1"/>
    <property type="molecule type" value="Genomic_DNA"/>
</dbReference>